<proteinExistence type="predicted"/>
<organism evidence="1 2">
    <name type="scientific">Pseudomonas putida</name>
    <name type="common">Arthrobacter siderocapsulatus</name>
    <dbReference type="NCBI Taxonomy" id="303"/>
    <lineage>
        <taxon>Bacteria</taxon>
        <taxon>Pseudomonadati</taxon>
        <taxon>Pseudomonadota</taxon>
        <taxon>Gammaproteobacteria</taxon>
        <taxon>Pseudomonadales</taxon>
        <taxon>Pseudomonadaceae</taxon>
        <taxon>Pseudomonas</taxon>
    </lineage>
</organism>
<evidence type="ECO:0000313" key="2">
    <source>
        <dbReference type="Proteomes" id="UP000254602"/>
    </source>
</evidence>
<reference evidence="1 2" key="1">
    <citation type="submission" date="2018-06" db="EMBL/GenBank/DDBJ databases">
        <authorList>
            <consortium name="Pathogen Informatics"/>
            <person name="Doyle S."/>
        </authorList>
    </citation>
    <scope>NUCLEOTIDE SEQUENCE [LARGE SCALE GENOMIC DNA]</scope>
    <source>
        <strain evidence="1 2">NCTC7914</strain>
    </source>
</reference>
<accession>A0A379KPF1</accession>
<evidence type="ECO:0000313" key="1">
    <source>
        <dbReference type="EMBL" id="SUD69799.1"/>
    </source>
</evidence>
<name>A0A379KPF1_PSEPU</name>
<protein>
    <submittedName>
        <fullName evidence="1">Uncharacterized protein</fullName>
    </submittedName>
</protein>
<dbReference type="AlphaFoldDB" id="A0A379KPF1"/>
<sequence length="117" mass="13345">MDSTIIPDIWRRASACCADEFVHALSGLLDEYERKPGKDEPVRITAEWVGQVGYSSLVVALNEKSQRDVRYYDHGWHIELRSRLWVHICRGIQHRLVLSGSAPEPITEDLLAFEIGV</sequence>
<dbReference type="Proteomes" id="UP000254602">
    <property type="component" value="Unassembled WGS sequence"/>
</dbReference>
<dbReference type="EMBL" id="UGUY01000001">
    <property type="protein sequence ID" value="SUD69799.1"/>
    <property type="molecule type" value="Genomic_DNA"/>
</dbReference>
<gene>
    <name evidence="1" type="ORF">NCTC7914_03947</name>
</gene>